<evidence type="ECO:0000313" key="1">
    <source>
        <dbReference type="EMBL" id="GAN97348.1"/>
    </source>
</evidence>
<proteinExistence type="predicted"/>
<reference evidence="1" key="1">
    <citation type="submission" date="2012-11" db="EMBL/GenBank/DDBJ databases">
        <title>Whole genome sequence of Gluconacetobacter europaeus NBRC3261.</title>
        <authorList>
            <person name="Azuma Y."/>
            <person name="Higashiura N."/>
            <person name="Hirakawa H."/>
            <person name="Matsushita K."/>
        </authorList>
    </citation>
    <scope>NUCLEOTIDE SEQUENCE [LARGE SCALE GENOMIC DNA]</scope>
    <source>
        <strain evidence="1">NBRC 3261</strain>
    </source>
</reference>
<organism evidence="1">
    <name type="scientific">Komagataeibacter europaeus NBRC 3261</name>
    <dbReference type="NCBI Taxonomy" id="1234669"/>
    <lineage>
        <taxon>Bacteria</taxon>
        <taxon>Pseudomonadati</taxon>
        <taxon>Pseudomonadota</taxon>
        <taxon>Alphaproteobacteria</taxon>
        <taxon>Acetobacterales</taxon>
        <taxon>Acetobacteraceae</taxon>
        <taxon>Komagataeibacter</taxon>
    </lineage>
</organism>
<accession>A0A0D6Q230</accession>
<sequence length="86" mass="9342">MTKLVFTLSGSPIATVHAGCVPPVGSAVIIRTDNYKKGLVPGSLIRFTVEGEHCDPAVFDFTEKNTTVYFDVNGYELLEKGPPLDR</sequence>
<comment type="caution">
    <text evidence="1">The sequence shown here is derived from an EMBL/GenBank/DDBJ whole genome shotgun (WGS) entry which is preliminary data.</text>
</comment>
<protein>
    <submittedName>
        <fullName evidence="1">Uncharacterized protein</fullName>
    </submittedName>
</protein>
<dbReference type="AlphaFoldDB" id="A0A0D6Q230"/>
<name>A0A0D6Q230_KOMEU</name>
<dbReference type="Proteomes" id="UP000032675">
    <property type="component" value="Unassembled WGS sequence"/>
</dbReference>
<dbReference type="EMBL" id="BANI01000146">
    <property type="protein sequence ID" value="GAN97348.1"/>
    <property type="molecule type" value="Genomic_DNA"/>
</dbReference>
<gene>
    <name evidence="1" type="ORF">Geu3261_0166_004</name>
</gene>
<dbReference type="RefSeq" id="WP_147318800.1">
    <property type="nucleotide sequence ID" value="NZ_BANI01000146.1"/>
</dbReference>